<organism evidence="1 2">
    <name type="scientific">Salvia divinorum</name>
    <name type="common">Maria pastora</name>
    <name type="synonym">Diviner's sage</name>
    <dbReference type="NCBI Taxonomy" id="28513"/>
    <lineage>
        <taxon>Eukaryota</taxon>
        <taxon>Viridiplantae</taxon>
        <taxon>Streptophyta</taxon>
        <taxon>Embryophyta</taxon>
        <taxon>Tracheophyta</taxon>
        <taxon>Spermatophyta</taxon>
        <taxon>Magnoliopsida</taxon>
        <taxon>eudicotyledons</taxon>
        <taxon>Gunneridae</taxon>
        <taxon>Pentapetalae</taxon>
        <taxon>asterids</taxon>
        <taxon>lamiids</taxon>
        <taxon>Lamiales</taxon>
        <taxon>Lamiaceae</taxon>
        <taxon>Nepetoideae</taxon>
        <taxon>Mentheae</taxon>
        <taxon>Salviinae</taxon>
        <taxon>Salvia</taxon>
        <taxon>Salvia subgen. Calosphace</taxon>
    </lineage>
</organism>
<name>A0ABD1FHH8_SALDI</name>
<evidence type="ECO:0000313" key="2">
    <source>
        <dbReference type="Proteomes" id="UP001567538"/>
    </source>
</evidence>
<proteinExistence type="predicted"/>
<dbReference type="EMBL" id="JBEAFC010000015">
    <property type="protein sequence ID" value="KAL1531092.1"/>
    <property type="molecule type" value="Genomic_DNA"/>
</dbReference>
<sequence length="103" mass="11662">MEKISAITDATRLPGVPIETRRIPNAHVRRGLSQNVALRVLEGLKPVNACHENPKTPAQAVEERTKKVLEELVLRKFPALLILIQEDCFLIQEVKKQCQGERE</sequence>
<comment type="caution">
    <text evidence="1">The sequence shown here is derived from an EMBL/GenBank/DDBJ whole genome shotgun (WGS) entry which is preliminary data.</text>
</comment>
<dbReference type="AlphaFoldDB" id="A0ABD1FHH8"/>
<reference evidence="1 2" key="1">
    <citation type="submission" date="2024-06" db="EMBL/GenBank/DDBJ databases">
        <title>A chromosome level genome sequence of Diviner's sage (Salvia divinorum).</title>
        <authorList>
            <person name="Ford S.A."/>
            <person name="Ro D.-K."/>
            <person name="Ness R.W."/>
            <person name="Phillips M.A."/>
        </authorList>
    </citation>
    <scope>NUCLEOTIDE SEQUENCE [LARGE SCALE GENOMIC DNA]</scope>
    <source>
        <strain evidence="1">SAF-2024a</strain>
        <tissue evidence="1">Leaf</tissue>
    </source>
</reference>
<accession>A0ABD1FHH8</accession>
<keyword evidence="2" id="KW-1185">Reference proteome</keyword>
<evidence type="ECO:0000313" key="1">
    <source>
        <dbReference type="EMBL" id="KAL1531092.1"/>
    </source>
</evidence>
<gene>
    <name evidence="1" type="ORF">AAHA92_33811</name>
</gene>
<dbReference type="Proteomes" id="UP001567538">
    <property type="component" value="Unassembled WGS sequence"/>
</dbReference>
<protein>
    <submittedName>
        <fullName evidence="1">Uncharacterized protein</fullName>
    </submittedName>
</protein>